<protein>
    <submittedName>
        <fullName evidence="1">ABC transporter substrate binding protein</fullName>
    </submittedName>
</protein>
<sequence length="312" mass="33694">MGLRAIHFIVGWVLSISVFAQVQAADLVIVSSEKTAGHVETAQTIALEFTRAYPERAQPSISYLSDSRLQEAELLQGARVVMTLGSDALASVLALDVRIPVVASLIPRAGMERILREAPSKSQASVSAVYLDQPFSRQVELMRLALPNTRRVGVLFGSESSQQSPTLQSALQSKGMELVSGYIGGSGTLFSALKAVLDDTDVLLAVPDSKVYNGSTISNVLLATYRARVPVIAFSPAYVRAGALMSLHSTPRQIGIQAFAIAKTHLTGNTGISLQYPTDFTVVLNEQVARSLDLVLDERSLTERLKRSERRP</sequence>
<evidence type="ECO:0000313" key="1">
    <source>
        <dbReference type="EMBL" id="MDT7520230.1"/>
    </source>
</evidence>
<keyword evidence="2" id="KW-1185">Reference proteome</keyword>
<dbReference type="RefSeq" id="WP_313875845.1">
    <property type="nucleotide sequence ID" value="NZ_JAVBIK010000001.1"/>
</dbReference>
<reference evidence="1 2" key="1">
    <citation type="submission" date="2023-08" db="EMBL/GenBank/DDBJ databases">
        <title>Rhodoferax potami sp. nov. and Rhodoferax mekongensis sp. nov., isolated from the Mekong River in Thailand.</title>
        <authorList>
            <person name="Kitikhun S."/>
            <person name="Charoenyingcharoen P."/>
            <person name="Siriarchawattana P."/>
            <person name="Likhitrattanapisal S."/>
            <person name="Nilsakha T."/>
            <person name="Chanpet A."/>
            <person name="Rattanawaree P."/>
            <person name="Ingsriswang S."/>
        </authorList>
    </citation>
    <scope>NUCLEOTIDE SEQUENCE [LARGE SCALE GENOMIC DNA]</scope>
    <source>
        <strain evidence="1 2">TBRC 17660</strain>
    </source>
</reference>
<comment type="caution">
    <text evidence="1">The sequence shown here is derived from an EMBL/GenBank/DDBJ whole genome shotgun (WGS) entry which is preliminary data.</text>
</comment>
<proteinExistence type="predicted"/>
<name>A0ABU3KR01_9BURK</name>
<evidence type="ECO:0000313" key="2">
    <source>
        <dbReference type="Proteomes" id="UP001321700"/>
    </source>
</evidence>
<dbReference type="PANTHER" id="PTHR35271:SF1">
    <property type="entry name" value="ABC TRANSPORTER, SUBSTRATE-BINDING LIPOPROTEIN"/>
    <property type="match status" value="1"/>
</dbReference>
<dbReference type="EMBL" id="JAVBIK010000001">
    <property type="protein sequence ID" value="MDT7520230.1"/>
    <property type="molecule type" value="Genomic_DNA"/>
</dbReference>
<organism evidence="1 2">
    <name type="scientific">Rhodoferax potami</name>
    <dbReference type="NCBI Taxonomy" id="3068338"/>
    <lineage>
        <taxon>Bacteria</taxon>
        <taxon>Pseudomonadati</taxon>
        <taxon>Pseudomonadota</taxon>
        <taxon>Betaproteobacteria</taxon>
        <taxon>Burkholderiales</taxon>
        <taxon>Comamonadaceae</taxon>
        <taxon>Rhodoferax</taxon>
    </lineage>
</organism>
<dbReference type="Pfam" id="PF04392">
    <property type="entry name" value="ABC_sub_bind"/>
    <property type="match status" value="1"/>
</dbReference>
<gene>
    <name evidence="1" type="ORF">RAE19_16205</name>
</gene>
<dbReference type="PANTHER" id="PTHR35271">
    <property type="entry name" value="ABC TRANSPORTER, SUBSTRATE-BINDING LIPOPROTEIN-RELATED"/>
    <property type="match status" value="1"/>
</dbReference>
<dbReference type="InterPro" id="IPR007487">
    <property type="entry name" value="ABC_transpt-TYRBP-like"/>
</dbReference>
<dbReference type="Gene3D" id="3.40.50.2300">
    <property type="match status" value="2"/>
</dbReference>
<dbReference type="Proteomes" id="UP001321700">
    <property type="component" value="Unassembled WGS sequence"/>
</dbReference>
<accession>A0ABU3KR01</accession>